<keyword evidence="2" id="KW-1185">Reference proteome</keyword>
<gene>
    <name evidence="1" type="primary">WBGene00273842</name>
</gene>
<dbReference type="Proteomes" id="UP000005239">
    <property type="component" value="Unassembled WGS sequence"/>
</dbReference>
<dbReference type="EnsemblMetazoa" id="PPA35473.1">
    <property type="protein sequence ID" value="PPA35473.1"/>
    <property type="gene ID" value="WBGene00273842"/>
</dbReference>
<proteinExistence type="predicted"/>
<name>A0A2A6B8A1_PRIPA</name>
<accession>A0A8R1ULV3</accession>
<dbReference type="AlphaFoldDB" id="A0A2A6B8A1"/>
<sequence length="200" mass="22305">MEVGKKKKKVPKHEEPDPGPKLAAAGSWILYPLTGGLHMDVKCRIICYCEAALSFIFSVLGFSNIFVYGDLPNGYSQIVNGLFLLCLFIEAFFGFRYRSPALLYLHTIQCVFIAFMLVMAALFSLTLMDHVEVSGHSIRAVIADMHSTAICFSIVLLSLGLASHARARDLLKMHRELPRHALGAVTHRLRERAGIMPDRD</sequence>
<protein>
    <submittedName>
        <fullName evidence="1">Uncharacterized protein</fullName>
    </submittedName>
</protein>
<reference evidence="1" key="2">
    <citation type="submission" date="2022-06" db="UniProtKB">
        <authorList>
            <consortium name="EnsemblMetazoa"/>
        </authorList>
    </citation>
    <scope>IDENTIFICATION</scope>
    <source>
        <strain evidence="1">PS312</strain>
    </source>
</reference>
<accession>A0A2A6B8A1</accession>
<organism evidence="1 2">
    <name type="scientific">Pristionchus pacificus</name>
    <name type="common">Parasitic nematode worm</name>
    <dbReference type="NCBI Taxonomy" id="54126"/>
    <lineage>
        <taxon>Eukaryota</taxon>
        <taxon>Metazoa</taxon>
        <taxon>Ecdysozoa</taxon>
        <taxon>Nematoda</taxon>
        <taxon>Chromadorea</taxon>
        <taxon>Rhabditida</taxon>
        <taxon>Rhabditina</taxon>
        <taxon>Diplogasteromorpha</taxon>
        <taxon>Diplogasteroidea</taxon>
        <taxon>Neodiplogasteridae</taxon>
        <taxon>Pristionchus</taxon>
    </lineage>
</organism>
<evidence type="ECO:0000313" key="2">
    <source>
        <dbReference type="Proteomes" id="UP000005239"/>
    </source>
</evidence>
<reference evidence="2" key="1">
    <citation type="journal article" date="2008" name="Nat. Genet.">
        <title>The Pristionchus pacificus genome provides a unique perspective on nematode lifestyle and parasitism.</title>
        <authorList>
            <person name="Dieterich C."/>
            <person name="Clifton S.W."/>
            <person name="Schuster L.N."/>
            <person name="Chinwalla A."/>
            <person name="Delehaunty K."/>
            <person name="Dinkelacker I."/>
            <person name="Fulton L."/>
            <person name="Fulton R."/>
            <person name="Godfrey J."/>
            <person name="Minx P."/>
            <person name="Mitreva M."/>
            <person name="Roeseler W."/>
            <person name="Tian H."/>
            <person name="Witte H."/>
            <person name="Yang S.P."/>
            <person name="Wilson R.K."/>
            <person name="Sommer R.J."/>
        </authorList>
    </citation>
    <scope>NUCLEOTIDE SEQUENCE [LARGE SCALE GENOMIC DNA]</scope>
    <source>
        <strain evidence="2">PS312</strain>
    </source>
</reference>
<evidence type="ECO:0000313" key="1">
    <source>
        <dbReference type="EnsemblMetazoa" id="PPA35473.1"/>
    </source>
</evidence>